<name>A0ABY7QBT9_9ACTN</name>
<keyword evidence="3" id="KW-1185">Reference proteome</keyword>
<evidence type="ECO:0000313" key="2">
    <source>
        <dbReference type="EMBL" id="WBP90224.1"/>
    </source>
</evidence>
<gene>
    <name evidence="2" type="ORF">O1G21_33105</name>
</gene>
<organism evidence="2 3">
    <name type="scientific">Kitasatospora cathayae</name>
    <dbReference type="NCBI Taxonomy" id="3004092"/>
    <lineage>
        <taxon>Bacteria</taxon>
        <taxon>Bacillati</taxon>
        <taxon>Actinomycetota</taxon>
        <taxon>Actinomycetes</taxon>
        <taxon>Kitasatosporales</taxon>
        <taxon>Streptomycetaceae</taxon>
        <taxon>Kitasatospora</taxon>
    </lineage>
</organism>
<evidence type="ECO:0000313" key="3">
    <source>
        <dbReference type="Proteomes" id="UP001212821"/>
    </source>
</evidence>
<dbReference type="RefSeq" id="WP_270148864.1">
    <property type="nucleotide sequence ID" value="NZ_CP115450.1"/>
</dbReference>
<protein>
    <submittedName>
        <fullName evidence="2">Uncharacterized protein</fullName>
    </submittedName>
</protein>
<dbReference type="EMBL" id="CP115450">
    <property type="protein sequence ID" value="WBP90224.1"/>
    <property type="molecule type" value="Genomic_DNA"/>
</dbReference>
<proteinExistence type="predicted"/>
<evidence type="ECO:0000256" key="1">
    <source>
        <dbReference type="SAM" id="MobiDB-lite"/>
    </source>
</evidence>
<reference evidence="3" key="1">
    <citation type="submission" date="2022-12" db="EMBL/GenBank/DDBJ databases">
        <authorList>
            <person name="Mo P."/>
        </authorList>
    </citation>
    <scope>NUCLEOTIDE SEQUENCE [LARGE SCALE GENOMIC DNA]</scope>
    <source>
        <strain evidence="3">HUAS 3-15</strain>
    </source>
</reference>
<dbReference type="Proteomes" id="UP001212821">
    <property type="component" value="Chromosome"/>
</dbReference>
<accession>A0ABY7QBT9</accession>
<feature type="region of interest" description="Disordered" evidence="1">
    <location>
        <begin position="22"/>
        <end position="62"/>
    </location>
</feature>
<sequence length="136" mass="14926">MTTRPRFTSTINLDIKILHVEIASEPPPPHTPQRPQRPSTPGLPAAPGRADESTTLSRPVEFEPRPGLTYALDALQSPEALSLTMTADPAALPRPAKEEFLYGIQELIPHRGRPRRPGRPDRRLNLTLMSGSTVPA</sequence>